<dbReference type="AlphaFoldDB" id="A0AAE2SD47"/>
<dbReference type="InterPro" id="IPR036909">
    <property type="entry name" value="Cyt_c-like_dom_sf"/>
</dbReference>
<evidence type="ECO:0000313" key="7">
    <source>
        <dbReference type="EMBL" id="MBK1854777.1"/>
    </source>
</evidence>
<protein>
    <recommendedName>
        <fullName evidence="6">Cytochrome c domain-containing protein</fullName>
    </recommendedName>
</protein>
<accession>A0AAE2SD47</accession>
<proteinExistence type="predicted"/>
<evidence type="ECO:0000256" key="1">
    <source>
        <dbReference type="ARBA" id="ARBA00022617"/>
    </source>
</evidence>
<dbReference type="Pfam" id="PF00034">
    <property type="entry name" value="Cytochrom_C"/>
    <property type="match status" value="1"/>
</dbReference>
<feature type="region of interest" description="Disordered" evidence="5">
    <location>
        <begin position="294"/>
        <end position="319"/>
    </location>
</feature>
<feature type="domain" description="Cytochrome c" evidence="6">
    <location>
        <begin position="567"/>
        <end position="667"/>
    </location>
</feature>
<dbReference type="Gene3D" id="1.10.760.10">
    <property type="entry name" value="Cytochrome c-like domain"/>
    <property type="match status" value="1"/>
</dbReference>
<dbReference type="GO" id="GO:0009055">
    <property type="term" value="F:electron transfer activity"/>
    <property type="evidence" value="ECO:0007669"/>
    <property type="project" value="InterPro"/>
</dbReference>
<dbReference type="InterPro" id="IPR011041">
    <property type="entry name" value="Quinoprot_gluc/sorb_DH_b-prop"/>
</dbReference>
<dbReference type="GO" id="GO:0020037">
    <property type="term" value="F:heme binding"/>
    <property type="evidence" value="ECO:0007669"/>
    <property type="project" value="InterPro"/>
</dbReference>
<comment type="caution">
    <text evidence="7">The sequence shown here is derived from an EMBL/GenBank/DDBJ whole genome shotgun (WGS) entry which is preliminary data.</text>
</comment>
<dbReference type="EMBL" id="JAENIG010000004">
    <property type="protein sequence ID" value="MBK1854777.1"/>
    <property type="molecule type" value="Genomic_DNA"/>
</dbReference>
<dbReference type="PROSITE" id="PS51007">
    <property type="entry name" value="CYTC"/>
    <property type="match status" value="1"/>
</dbReference>
<dbReference type="RefSeq" id="WP_309489388.1">
    <property type="nucleotide sequence ID" value="NZ_JAENIG010000004.1"/>
</dbReference>
<evidence type="ECO:0000256" key="4">
    <source>
        <dbReference type="PROSITE-ProRule" id="PRU00433"/>
    </source>
</evidence>
<evidence type="ECO:0000256" key="5">
    <source>
        <dbReference type="SAM" id="MobiDB-lite"/>
    </source>
</evidence>
<evidence type="ECO:0000313" key="8">
    <source>
        <dbReference type="Proteomes" id="UP000634206"/>
    </source>
</evidence>
<dbReference type="SUPFAM" id="SSF50952">
    <property type="entry name" value="Soluble quinoprotein glucose dehydrogenase"/>
    <property type="match status" value="1"/>
</dbReference>
<evidence type="ECO:0000259" key="6">
    <source>
        <dbReference type="PROSITE" id="PS51007"/>
    </source>
</evidence>
<dbReference type="PANTHER" id="PTHR33546">
    <property type="entry name" value="LARGE, MULTIFUNCTIONAL SECRETED PROTEIN-RELATED"/>
    <property type="match status" value="1"/>
</dbReference>
<keyword evidence="1 4" id="KW-0349">Heme</keyword>
<keyword evidence="2 4" id="KW-0479">Metal-binding</keyword>
<dbReference type="GO" id="GO:0046872">
    <property type="term" value="F:metal ion binding"/>
    <property type="evidence" value="ECO:0007669"/>
    <property type="project" value="UniProtKB-KW"/>
</dbReference>
<dbReference type="InterPro" id="IPR009056">
    <property type="entry name" value="Cyt_c-like_dom"/>
</dbReference>
<dbReference type="SUPFAM" id="SSF46626">
    <property type="entry name" value="Cytochrome c"/>
    <property type="match status" value="1"/>
</dbReference>
<reference evidence="7" key="1">
    <citation type="submission" date="2021-01" db="EMBL/GenBank/DDBJ databases">
        <title>Modified the classification status of verrucomicrobia.</title>
        <authorList>
            <person name="Feng X."/>
        </authorList>
    </citation>
    <scope>NUCLEOTIDE SEQUENCE</scope>
    <source>
        <strain evidence="7">5K15</strain>
    </source>
</reference>
<sequence>MHFLPRLLIVSLGLVPLAEAAPKKKKSGPKLSEGAAADKLHPLWRMENVYPDQDVQLKVSGLAFGGDDIYVTVFTPDRLNKAPFKKGEVYKVTGVIGNSDRSKIKAHRLMGDLYEPTGIAVHKGKIYIGEKDKISRLEDKNGDGVYSADEKVVLMDGLSHVNFHTYTVGFEKLAKDGKTYLVGNLTTSIRPGGARDFNVTVNPKTHRGSTFMFGPVTGEEKPSEVDISYYAGGYRTPNGIAVGPNDEIIVTDNQGVFNPSNEFIRLTPGGFYGHFLLKKDNTNIAAFQPEDVDDVKGGSKYQSPPTVHLPQGEVSRSPSQPVVLKDLKGPMSVYNGQWLVGDVTLGRLNRIFLEEVDGTWQGAAFLHSGGHDPEGKTGLTAGPNRLKHGPDGNIYLGHIGEGGLWQFLPAPGEDPKPPYGLQRLSHLAPQEIPADFNEMVAVRDRVGGLEIELFKPITQAQLDAAQIEAKQWTYVPTNGYGGRNMGTEKLTLVKKTLSEDGKRIMLTLPGIRDNSAPFVSKGGYTSENVGWVVHLTVDQLDLYKNAAWYTMVKHQGGGAKAPIKKQLDPKTEPIAYAKSQHKAVCAACHSTDGSRLVGPSFKGLFGKKQQVIRDGETSTITVNDAYLRRAIANPMLEHPVGFPPAMPNPNLSKEEQKAVIKWIKTLK</sequence>
<name>A0AAE2SD47_9BACT</name>
<dbReference type="InterPro" id="IPR011042">
    <property type="entry name" value="6-blade_b-propeller_TolB-like"/>
</dbReference>
<gene>
    <name evidence="7" type="ORF">JIN83_07385</name>
</gene>
<dbReference type="Proteomes" id="UP000634206">
    <property type="component" value="Unassembled WGS sequence"/>
</dbReference>
<evidence type="ECO:0000256" key="2">
    <source>
        <dbReference type="ARBA" id="ARBA00022723"/>
    </source>
</evidence>
<organism evidence="7 8">
    <name type="scientific">Oceaniferula flava</name>
    <dbReference type="NCBI Taxonomy" id="2800421"/>
    <lineage>
        <taxon>Bacteria</taxon>
        <taxon>Pseudomonadati</taxon>
        <taxon>Verrucomicrobiota</taxon>
        <taxon>Verrucomicrobiia</taxon>
        <taxon>Verrucomicrobiales</taxon>
        <taxon>Verrucomicrobiaceae</taxon>
        <taxon>Oceaniferula</taxon>
    </lineage>
</organism>
<keyword evidence="3 4" id="KW-0408">Iron</keyword>
<evidence type="ECO:0000256" key="3">
    <source>
        <dbReference type="ARBA" id="ARBA00023004"/>
    </source>
</evidence>
<dbReference type="Gene3D" id="2.120.10.30">
    <property type="entry name" value="TolB, C-terminal domain"/>
    <property type="match status" value="1"/>
</dbReference>
<keyword evidence="8" id="KW-1185">Reference proteome</keyword>
<dbReference type="PANTHER" id="PTHR33546:SF1">
    <property type="entry name" value="LARGE, MULTIFUNCTIONAL SECRETED PROTEIN"/>
    <property type="match status" value="1"/>
</dbReference>